<name>X1JH39_9ZZZZ</name>
<sequence length="95" mass="10789">MDSKEIEKVLIKWFKLKPKYCDIEIAGQILGGKDAKGKQLLDLQVTSTAKISWYGVLGKENQYITNYVLTAEGTWKGKKIKGKGTLENMMHRVIE</sequence>
<protein>
    <submittedName>
        <fullName evidence="1">Uncharacterized protein</fullName>
    </submittedName>
</protein>
<proteinExistence type="predicted"/>
<organism evidence="1">
    <name type="scientific">marine sediment metagenome</name>
    <dbReference type="NCBI Taxonomy" id="412755"/>
    <lineage>
        <taxon>unclassified sequences</taxon>
        <taxon>metagenomes</taxon>
        <taxon>ecological metagenomes</taxon>
    </lineage>
</organism>
<reference evidence="1" key="1">
    <citation type="journal article" date="2014" name="Front. Microbiol.">
        <title>High frequency of phylogenetically diverse reductive dehalogenase-homologous genes in deep subseafloor sedimentary metagenomes.</title>
        <authorList>
            <person name="Kawai M."/>
            <person name="Futagami T."/>
            <person name="Toyoda A."/>
            <person name="Takaki Y."/>
            <person name="Nishi S."/>
            <person name="Hori S."/>
            <person name="Arai W."/>
            <person name="Tsubouchi T."/>
            <person name="Morono Y."/>
            <person name="Uchiyama I."/>
            <person name="Ito T."/>
            <person name="Fujiyama A."/>
            <person name="Inagaki F."/>
            <person name="Takami H."/>
        </authorList>
    </citation>
    <scope>NUCLEOTIDE SEQUENCE</scope>
    <source>
        <strain evidence="1">Expedition CK06-06</strain>
    </source>
</reference>
<accession>X1JH39</accession>
<comment type="caution">
    <text evidence="1">The sequence shown here is derived from an EMBL/GenBank/DDBJ whole genome shotgun (WGS) entry which is preliminary data.</text>
</comment>
<dbReference type="EMBL" id="BARU01040734">
    <property type="protein sequence ID" value="GAH80840.1"/>
    <property type="molecule type" value="Genomic_DNA"/>
</dbReference>
<evidence type="ECO:0000313" key="1">
    <source>
        <dbReference type="EMBL" id="GAH80840.1"/>
    </source>
</evidence>
<gene>
    <name evidence="1" type="ORF">S03H2_62932</name>
</gene>
<dbReference type="AlphaFoldDB" id="X1JH39"/>